<evidence type="ECO:0000313" key="4">
    <source>
        <dbReference type="Proteomes" id="UP001358586"/>
    </source>
</evidence>
<comment type="caution">
    <text evidence="3">The sequence shown here is derived from an EMBL/GenBank/DDBJ whole genome shotgun (WGS) entry which is preliminary data.</text>
</comment>
<dbReference type="PANTHER" id="PTHR34482">
    <property type="entry name" value="DNA DAMAGE-INDUCIBLE PROTEIN 1-LIKE"/>
    <property type="match status" value="1"/>
</dbReference>
<feature type="region of interest" description="Disordered" evidence="1">
    <location>
        <begin position="193"/>
        <end position="216"/>
    </location>
</feature>
<name>A0ABR0MB87_GOSAR</name>
<feature type="compositionally biased region" description="Basic and acidic residues" evidence="1">
    <location>
        <begin position="193"/>
        <end position="210"/>
    </location>
</feature>
<dbReference type="PANTHER" id="PTHR34482:SF36">
    <property type="entry name" value="RETROTRANSPOSON GAG DOMAIN-CONTAINING PROTEIN"/>
    <property type="match status" value="1"/>
</dbReference>
<dbReference type="Proteomes" id="UP001358586">
    <property type="component" value="Chromosome 13"/>
</dbReference>
<organism evidence="3 4">
    <name type="scientific">Gossypium arboreum</name>
    <name type="common">Tree cotton</name>
    <name type="synonym">Gossypium nanking</name>
    <dbReference type="NCBI Taxonomy" id="29729"/>
    <lineage>
        <taxon>Eukaryota</taxon>
        <taxon>Viridiplantae</taxon>
        <taxon>Streptophyta</taxon>
        <taxon>Embryophyta</taxon>
        <taxon>Tracheophyta</taxon>
        <taxon>Spermatophyta</taxon>
        <taxon>Magnoliopsida</taxon>
        <taxon>eudicotyledons</taxon>
        <taxon>Gunneridae</taxon>
        <taxon>Pentapetalae</taxon>
        <taxon>rosids</taxon>
        <taxon>malvids</taxon>
        <taxon>Malvales</taxon>
        <taxon>Malvaceae</taxon>
        <taxon>Malvoideae</taxon>
        <taxon>Gossypium</taxon>
    </lineage>
</organism>
<gene>
    <name evidence="3" type="ORF">PVK06_046608</name>
</gene>
<proteinExistence type="predicted"/>
<evidence type="ECO:0000256" key="1">
    <source>
        <dbReference type="SAM" id="MobiDB-lite"/>
    </source>
</evidence>
<protein>
    <recommendedName>
        <fullName evidence="2">Retrotransposon gag domain-containing protein</fullName>
    </recommendedName>
</protein>
<accession>A0ABR0MB87</accession>
<evidence type="ECO:0000313" key="3">
    <source>
        <dbReference type="EMBL" id="KAK5770458.1"/>
    </source>
</evidence>
<dbReference type="Pfam" id="PF03732">
    <property type="entry name" value="Retrotrans_gag"/>
    <property type="match status" value="1"/>
</dbReference>
<dbReference type="EMBL" id="JARKNE010000013">
    <property type="protein sequence ID" value="KAK5770458.1"/>
    <property type="molecule type" value="Genomic_DNA"/>
</dbReference>
<feature type="domain" description="Retrotransposon gag" evidence="2">
    <location>
        <begin position="69"/>
        <end position="163"/>
    </location>
</feature>
<keyword evidence="4" id="KW-1185">Reference proteome</keyword>
<reference evidence="3 4" key="1">
    <citation type="submission" date="2023-03" db="EMBL/GenBank/DDBJ databases">
        <title>WGS of Gossypium arboreum.</title>
        <authorList>
            <person name="Yu D."/>
        </authorList>
    </citation>
    <scope>NUCLEOTIDE SEQUENCE [LARGE SCALE GENOMIC DNA]</scope>
    <source>
        <tissue evidence="3">Leaf</tissue>
    </source>
</reference>
<evidence type="ECO:0000259" key="2">
    <source>
        <dbReference type="Pfam" id="PF03732"/>
    </source>
</evidence>
<dbReference type="InterPro" id="IPR005162">
    <property type="entry name" value="Retrotrans_gag_dom"/>
</dbReference>
<sequence>MLRVLERVAGASTGTVNRGSISERLRANGAEVFRGVSGVAPNVAEYWLEATERIMDDLDCSVEQKLKGAVSLLRDEAYRWWITVRESTPIEQVTWELFKTAFKGRYVGASYVDARRKELLNLTQGDKTVAEYEVDFLRLSRYASGIVATEYERSVRFEDGLRDELRILIAPQRERGFAALVEKAKIAEEVKLSGRQNREKDRPRFKRDFRPSSATN</sequence>